<dbReference type="AlphaFoldDB" id="A0A8K0DRX2"/>
<evidence type="ECO:0000313" key="2">
    <source>
        <dbReference type="EMBL" id="KAF2905350.1"/>
    </source>
</evidence>
<organism evidence="2 3">
    <name type="scientific">Ignelater luminosus</name>
    <name type="common">Cucubano</name>
    <name type="synonym">Pyrophorus luminosus</name>
    <dbReference type="NCBI Taxonomy" id="2038154"/>
    <lineage>
        <taxon>Eukaryota</taxon>
        <taxon>Metazoa</taxon>
        <taxon>Ecdysozoa</taxon>
        <taxon>Arthropoda</taxon>
        <taxon>Hexapoda</taxon>
        <taxon>Insecta</taxon>
        <taxon>Pterygota</taxon>
        <taxon>Neoptera</taxon>
        <taxon>Endopterygota</taxon>
        <taxon>Coleoptera</taxon>
        <taxon>Polyphaga</taxon>
        <taxon>Elateriformia</taxon>
        <taxon>Elateroidea</taxon>
        <taxon>Elateridae</taxon>
        <taxon>Agrypninae</taxon>
        <taxon>Pyrophorini</taxon>
        <taxon>Ignelater</taxon>
    </lineage>
</organism>
<dbReference type="PANTHER" id="PTHR28448">
    <property type="entry name" value="UPF0728 PROTEIN C10ORF53"/>
    <property type="match status" value="1"/>
</dbReference>
<keyword evidence="3" id="KW-1185">Reference proteome</keyword>
<reference evidence="2" key="1">
    <citation type="submission" date="2019-08" db="EMBL/GenBank/DDBJ databases">
        <title>The genome of the North American firefly Photinus pyralis.</title>
        <authorList>
            <consortium name="Photinus pyralis genome working group"/>
            <person name="Fallon T.R."/>
            <person name="Sander Lower S.E."/>
            <person name="Weng J.-K."/>
        </authorList>
    </citation>
    <scope>NUCLEOTIDE SEQUENCE</scope>
    <source>
        <strain evidence="2">TRF0915ILg1</strain>
        <tissue evidence="2">Whole body</tissue>
    </source>
</reference>
<dbReference type="OrthoDB" id="10003460at2759"/>
<dbReference type="PANTHER" id="PTHR28448:SF1">
    <property type="entry name" value="UPF0728 PROTEIN C10ORF53"/>
    <property type="match status" value="1"/>
</dbReference>
<protein>
    <submittedName>
        <fullName evidence="2">Uncharacterized protein</fullName>
    </submittedName>
</protein>
<evidence type="ECO:0000313" key="3">
    <source>
        <dbReference type="Proteomes" id="UP000801492"/>
    </source>
</evidence>
<evidence type="ECO:0000256" key="1">
    <source>
        <dbReference type="ARBA" id="ARBA00009973"/>
    </source>
</evidence>
<dbReference type="Proteomes" id="UP000801492">
    <property type="component" value="Unassembled WGS sequence"/>
</dbReference>
<dbReference type="Pfam" id="PF15092">
    <property type="entry name" value="UPF0728"/>
    <property type="match status" value="1"/>
</dbReference>
<comment type="caution">
    <text evidence="2">The sequence shown here is derived from an EMBL/GenBank/DDBJ whole genome shotgun (WGS) entry which is preliminary data.</text>
</comment>
<dbReference type="InterPro" id="IPR027885">
    <property type="entry name" value="UPF0728"/>
</dbReference>
<accession>A0A8K0DRX2</accession>
<name>A0A8K0DRX2_IGNLU</name>
<sequence>MPSVEIHYGPYWQNHIIRHKTQRLRSLIKCLTKMGYKIELIPSPHFERVTVVMKGREIFRCNITHLQFNIECEKDIICERLVDAVKEAQDRLYSKNNVASYSPVSKGKKVIEEIKNAKTAQDLFKPTAKIWFEIPGDAAKQLAFV</sequence>
<dbReference type="EMBL" id="VTPC01000559">
    <property type="protein sequence ID" value="KAF2905350.1"/>
    <property type="molecule type" value="Genomic_DNA"/>
</dbReference>
<proteinExistence type="inferred from homology"/>
<comment type="similarity">
    <text evidence="1">Belongs to the UPF0728 family.</text>
</comment>
<gene>
    <name evidence="2" type="ORF">ILUMI_00826</name>
</gene>